<keyword evidence="1" id="KW-0812">Transmembrane</keyword>
<organism evidence="2">
    <name type="scientific">Chlamydia pneumoniae</name>
    <name type="common">Chlamydophila pneumoniae</name>
    <dbReference type="NCBI Taxonomy" id="83558"/>
    <lineage>
        <taxon>Bacteria</taxon>
        <taxon>Pseudomonadati</taxon>
        <taxon>Chlamydiota</taxon>
        <taxon>Chlamydiia</taxon>
        <taxon>Chlamydiales</taxon>
        <taxon>Chlamydiaceae</taxon>
        <taxon>Chlamydia/Chlamydophila group</taxon>
        <taxon>Chlamydia</taxon>
    </lineage>
</organism>
<evidence type="ECO:0008006" key="3">
    <source>
        <dbReference type="Google" id="ProtNLM"/>
    </source>
</evidence>
<keyword evidence="1" id="KW-1133">Transmembrane helix</keyword>
<dbReference type="InterPro" id="IPR010792">
    <property type="entry name" value="DUF1389"/>
</dbReference>
<name>A0A0F7WYZ0_CHLPN</name>
<evidence type="ECO:0000256" key="1">
    <source>
        <dbReference type="SAM" id="Phobius"/>
    </source>
</evidence>
<protein>
    <recommendedName>
        <fullName evidence="3">DUF1389 domain-containing protein</fullName>
    </recommendedName>
</protein>
<feature type="transmembrane region" description="Helical" evidence="1">
    <location>
        <begin position="42"/>
        <end position="60"/>
    </location>
</feature>
<proteinExistence type="predicted"/>
<feature type="transmembrane region" description="Helical" evidence="1">
    <location>
        <begin position="66"/>
        <end position="91"/>
    </location>
</feature>
<keyword evidence="1" id="KW-0472">Membrane</keyword>
<evidence type="ECO:0000313" key="2">
    <source>
        <dbReference type="EMBL" id="CRI43589.1"/>
    </source>
</evidence>
<dbReference type="EMBL" id="LN847169">
    <property type="protein sequence ID" value="CRI43589.1"/>
    <property type="molecule type" value="Genomic_DNA"/>
</dbReference>
<accession>A0A0F7WYZ0</accession>
<dbReference type="AlphaFoldDB" id="A0A0F7WYZ0"/>
<dbReference type="Pfam" id="PF07146">
    <property type="entry name" value="DUF1389"/>
    <property type="match status" value="1"/>
</dbReference>
<gene>
    <name evidence="2" type="ORF">BN1224_H12_DM_00020</name>
</gene>
<sequence length="447" mass="50231">MYTAFNRSISKELAMSMTIVPHALFKNHCECHSTFPLSSRTIVRIAIASLFCIGALAALGCLAPPVSYIVGSVLAFIAFVILSLVILALIFGEKKLPPTPRIIPDRFTHVIDEAYGLSISAFVREQQVTLAEFRQFSTALLCNISPEEKIKQLPSELRSKVESFGISRLAGDLEKNNWPIFEDLLSQTCPLYWLQKFISAGDPQVCRDLGVPRECYGYYWLGPLGYSTAKATIFCKETHHILQQLTKEDVLLLKNKALQEKWDTDEVKAIVERIYTTYTARGTLKTEAGGLTKETISKELLLLSLHGYSFDQLQLITQLPRDAWDWLCFVDNSTAYNLQLCALVGALSSQNLLDESSIDFDVNLGLYVIQDLKEAVQAFSASDEPKKELGKFLLRHLSSVSKRLESVLRQGLHRIALEHGNARARVYDVNFVTGARIHRKTSIFFKD</sequence>
<reference evidence="2" key="1">
    <citation type="submission" date="2015-05" db="EMBL/GenBank/DDBJ databases">
        <authorList>
            <person name="Rattei Thomas"/>
        </authorList>
    </citation>
    <scope>NUCLEOTIDE SEQUENCE</scope>
    <source>
        <strain evidence="2">H12</strain>
    </source>
</reference>